<sequence length="206" mass="22404">MDGQWAVVVGAALGASGAVVGAFTTWVSARLQTRVQLKVAELQHTAAQTAETIGRKRAACSDLVLAVDSVRRQMRKVRRHLREASDDDPALRAEQAAVHERIREAQAAEWVLRLMLSDEEQLTVTELTDAMYASHEALMADVDAWLATARPGEPREPSDAPRFSGTTAAMQSRMMSFASNAHDRLYSHSLPGTASPAIQGEPRTEA</sequence>
<evidence type="ECO:0000256" key="2">
    <source>
        <dbReference type="SAM" id="Phobius"/>
    </source>
</evidence>
<name>A0ABM9H618_STRGL</name>
<accession>A0ABM9H618</accession>
<keyword evidence="2" id="KW-0812">Transmembrane</keyword>
<dbReference type="RefSeq" id="WP_143588590.1">
    <property type="nucleotide sequence ID" value="NZ_CAKXYP010000022.1"/>
</dbReference>
<evidence type="ECO:0008006" key="5">
    <source>
        <dbReference type="Google" id="ProtNLM"/>
    </source>
</evidence>
<evidence type="ECO:0000256" key="1">
    <source>
        <dbReference type="SAM" id="MobiDB-lite"/>
    </source>
</evidence>
<protein>
    <recommendedName>
        <fullName evidence="5">Secreted protein</fullName>
    </recommendedName>
</protein>
<evidence type="ECO:0000313" key="4">
    <source>
        <dbReference type="Proteomes" id="UP001154015"/>
    </source>
</evidence>
<comment type="caution">
    <text evidence="3">The sequence shown here is derived from an EMBL/GenBank/DDBJ whole genome shotgun (WGS) entry which is preliminary data.</text>
</comment>
<reference evidence="3" key="1">
    <citation type="submission" date="2022-03" db="EMBL/GenBank/DDBJ databases">
        <authorList>
            <person name="Leyn A S."/>
        </authorList>
    </citation>
    <scope>NUCLEOTIDE SEQUENCE</scope>
    <source>
        <strain evidence="3">Streptomyces globisporus 4-3</strain>
    </source>
</reference>
<keyword evidence="2" id="KW-1133">Transmembrane helix</keyword>
<feature type="transmembrane region" description="Helical" evidence="2">
    <location>
        <begin position="6"/>
        <end position="29"/>
    </location>
</feature>
<gene>
    <name evidence="3" type="ORF">SGL43_06138</name>
</gene>
<evidence type="ECO:0000313" key="3">
    <source>
        <dbReference type="EMBL" id="CAH9419084.1"/>
    </source>
</evidence>
<feature type="region of interest" description="Disordered" evidence="1">
    <location>
        <begin position="186"/>
        <end position="206"/>
    </location>
</feature>
<proteinExistence type="predicted"/>
<keyword evidence="4" id="KW-1185">Reference proteome</keyword>
<dbReference type="EMBL" id="CAKXYP010000022">
    <property type="protein sequence ID" value="CAH9419084.1"/>
    <property type="molecule type" value="Genomic_DNA"/>
</dbReference>
<organism evidence="3 4">
    <name type="scientific">Streptomyces globisporus</name>
    <dbReference type="NCBI Taxonomy" id="1908"/>
    <lineage>
        <taxon>Bacteria</taxon>
        <taxon>Bacillati</taxon>
        <taxon>Actinomycetota</taxon>
        <taxon>Actinomycetes</taxon>
        <taxon>Kitasatosporales</taxon>
        <taxon>Streptomycetaceae</taxon>
        <taxon>Streptomyces</taxon>
    </lineage>
</organism>
<dbReference type="Proteomes" id="UP001154015">
    <property type="component" value="Unassembled WGS sequence"/>
</dbReference>
<keyword evidence="2" id="KW-0472">Membrane</keyword>